<evidence type="ECO:0000313" key="2">
    <source>
        <dbReference type="EMBL" id="CAJ1965487.1"/>
    </source>
</evidence>
<gene>
    <name evidence="2" type="ORF">CYCCA115_LOCUS21137</name>
</gene>
<protein>
    <recommendedName>
        <fullName evidence="1">DUF6824 domain-containing protein</fullName>
    </recommendedName>
</protein>
<dbReference type="AlphaFoldDB" id="A0AAD2JMP8"/>
<feature type="domain" description="DUF6824" evidence="1">
    <location>
        <begin position="185"/>
        <end position="265"/>
    </location>
</feature>
<comment type="caution">
    <text evidence="2">The sequence shown here is derived from an EMBL/GenBank/DDBJ whole genome shotgun (WGS) entry which is preliminary data.</text>
</comment>
<evidence type="ECO:0000259" key="1">
    <source>
        <dbReference type="Pfam" id="PF20710"/>
    </source>
</evidence>
<accession>A0AAD2JMP8</accession>
<dbReference type="InterPro" id="IPR049227">
    <property type="entry name" value="DUF6824"/>
</dbReference>
<organism evidence="2 3">
    <name type="scientific">Cylindrotheca closterium</name>
    <dbReference type="NCBI Taxonomy" id="2856"/>
    <lineage>
        <taxon>Eukaryota</taxon>
        <taxon>Sar</taxon>
        <taxon>Stramenopiles</taxon>
        <taxon>Ochrophyta</taxon>
        <taxon>Bacillariophyta</taxon>
        <taxon>Bacillariophyceae</taxon>
        <taxon>Bacillariophycidae</taxon>
        <taxon>Bacillariales</taxon>
        <taxon>Bacillariaceae</taxon>
        <taxon>Cylindrotheca</taxon>
    </lineage>
</organism>
<name>A0AAD2JMP8_9STRA</name>
<keyword evidence="3" id="KW-1185">Reference proteome</keyword>
<feature type="domain" description="DUF6824" evidence="1">
    <location>
        <begin position="77"/>
        <end position="161"/>
    </location>
</feature>
<proteinExistence type="predicted"/>
<dbReference type="Pfam" id="PF20710">
    <property type="entry name" value="DUF6824"/>
    <property type="match status" value="2"/>
</dbReference>
<sequence>MRAKSRLHFGSLVECKYKMSTFGILSESIPLDASGNINLDRQLHWVQFCAREEQPDRQIPSSVRALETTTISPGQNDVLFTGGKVVNHGGNERYRRLIFYFSQAYESGTDAAKRQIVGEIIEKIHEDGGRFLRQQGKGANKSWEVVPMEILRKKIMQAFRNRRRRLDAHSKETAILIAGEPLPRDVIFGRARKNPGSELLQRLIKDNSQEYESLSRGVKMRLVESIMKTIKDQGGRFLEEAAEKGRWVELPNDHARERISTYFRNYRRFSKM</sequence>
<evidence type="ECO:0000313" key="3">
    <source>
        <dbReference type="Proteomes" id="UP001295423"/>
    </source>
</evidence>
<dbReference type="EMBL" id="CAKOGP040002203">
    <property type="protein sequence ID" value="CAJ1965487.1"/>
    <property type="molecule type" value="Genomic_DNA"/>
</dbReference>
<reference evidence="2" key="1">
    <citation type="submission" date="2023-08" db="EMBL/GenBank/DDBJ databases">
        <authorList>
            <person name="Audoor S."/>
            <person name="Bilcke G."/>
        </authorList>
    </citation>
    <scope>NUCLEOTIDE SEQUENCE</scope>
</reference>
<dbReference type="Proteomes" id="UP001295423">
    <property type="component" value="Unassembled WGS sequence"/>
</dbReference>